<comment type="similarity">
    <text evidence="1 5">Belongs to the acyl-CoA dehydrogenase family.</text>
</comment>
<evidence type="ECO:0000256" key="3">
    <source>
        <dbReference type="ARBA" id="ARBA00022827"/>
    </source>
</evidence>
<dbReference type="EMBL" id="JBHSXS010000021">
    <property type="protein sequence ID" value="MFC6883659.1"/>
    <property type="molecule type" value="Genomic_DNA"/>
</dbReference>
<feature type="domain" description="Acyl-CoA dehydrogenase/oxidase C-terminal" evidence="6">
    <location>
        <begin position="126"/>
        <end position="271"/>
    </location>
</feature>
<evidence type="ECO:0000259" key="7">
    <source>
        <dbReference type="Pfam" id="PF02770"/>
    </source>
</evidence>
<protein>
    <submittedName>
        <fullName evidence="8">Acyl-CoA dehydrogenase family protein</fullName>
    </submittedName>
</protein>
<sequence length="283" mass="30873">TEEQKERFLRPTLRGQMVWCQLFSEPGAGSDLASLSMKAERVEGGWKLTGQKIWTTVAQFADWGFCIARTDPDAPKHDGITYFLVDMKSPGVDVRPLRELTGDALFNEVFLDGVFVPDDRVVGEVDQGWQVARNTLSNERVSISTGSGIGMGVPELLRFFAGRDRDPVTTAEIGRLVAQGQSIDLLGLRTTLKQLSGVEPGAEASVRKLLGVQFNQDVADYCWAAQGTAATTEVPMAESGIVARAMLFSRAMTIYGGTTEVQLNIIGERLLGLPRDPEPKARP</sequence>
<evidence type="ECO:0000256" key="5">
    <source>
        <dbReference type="RuleBase" id="RU362125"/>
    </source>
</evidence>
<reference evidence="9" key="1">
    <citation type="journal article" date="2019" name="Int. J. Syst. Evol. Microbiol.">
        <title>The Global Catalogue of Microorganisms (GCM) 10K type strain sequencing project: providing services to taxonomists for standard genome sequencing and annotation.</title>
        <authorList>
            <consortium name="The Broad Institute Genomics Platform"/>
            <consortium name="The Broad Institute Genome Sequencing Center for Infectious Disease"/>
            <person name="Wu L."/>
            <person name="Ma J."/>
        </authorList>
    </citation>
    <scope>NUCLEOTIDE SEQUENCE [LARGE SCALE GENOMIC DNA]</scope>
    <source>
        <strain evidence="9">JCM 3369</strain>
    </source>
</reference>
<organism evidence="8 9">
    <name type="scientific">Actinomadura yumaensis</name>
    <dbReference type="NCBI Taxonomy" id="111807"/>
    <lineage>
        <taxon>Bacteria</taxon>
        <taxon>Bacillati</taxon>
        <taxon>Actinomycetota</taxon>
        <taxon>Actinomycetes</taxon>
        <taxon>Streptosporangiales</taxon>
        <taxon>Thermomonosporaceae</taxon>
        <taxon>Actinomadura</taxon>
    </lineage>
</organism>
<dbReference type="PANTHER" id="PTHR43292">
    <property type="entry name" value="ACYL-COA DEHYDROGENASE"/>
    <property type="match status" value="1"/>
</dbReference>
<evidence type="ECO:0000313" key="9">
    <source>
        <dbReference type="Proteomes" id="UP001596380"/>
    </source>
</evidence>
<evidence type="ECO:0000313" key="8">
    <source>
        <dbReference type="EMBL" id="MFC6883659.1"/>
    </source>
</evidence>
<dbReference type="SUPFAM" id="SSF56645">
    <property type="entry name" value="Acyl-CoA dehydrogenase NM domain-like"/>
    <property type="match status" value="1"/>
</dbReference>
<dbReference type="Proteomes" id="UP001596380">
    <property type="component" value="Unassembled WGS sequence"/>
</dbReference>
<feature type="domain" description="Acyl-CoA oxidase/dehydrogenase middle" evidence="7">
    <location>
        <begin position="20"/>
        <end position="102"/>
    </location>
</feature>
<dbReference type="PANTHER" id="PTHR43292:SF4">
    <property type="entry name" value="ACYL-COA DEHYDROGENASE FADE34"/>
    <property type="match status" value="1"/>
</dbReference>
<keyword evidence="2 5" id="KW-0285">Flavoprotein</keyword>
<evidence type="ECO:0000256" key="4">
    <source>
        <dbReference type="ARBA" id="ARBA00023002"/>
    </source>
</evidence>
<evidence type="ECO:0000256" key="1">
    <source>
        <dbReference type="ARBA" id="ARBA00009347"/>
    </source>
</evidence>
<dbReference type="SUPFAM" id="SSF47203">
    <property type="entry name" value="Acyl-CoA dehydrogenase C-terminal domain-like"/>
    <property type="match status" value="1"/>
</dbReference>
<comment type="caution">
    <text evidence="8">The sequence shown here is derived from an EMBL/GenBank/DDBJ whole genome shotgun (WGS) entry which is preliminary data.</text>
</comment>
<dbReference type="Gene3D" id="1.20.140.10">
    <property type="entry name" value="Butyryl-CoA Dehydrogenase, subunit A, domain 3"/>
    <property type="match status" value="1"/>
</dbReference>
<keyword evidence="3 5" id="KW-0274">FAD</keyword>
<accession>A0ABW2CSJ7</accession>
<dbReference type="InterPro" id="IPR036250">
    <property type="entry name" value="AcylCo_DH-like_C"/>
</dbReference>
<comment type="cofactor">
    <cofactor evidence="5">
        <name>FAD</name>
        <dbReference type="ChEBI" id="CHEBI:57692"/>
    </cofactor>
</comment>
<gene>
    <name evidence="8" type="ORF">ACFQKB_28150</name>
</gene>
<evidence type="ECO:0000259" key="6">
    <source>
        <dbReference type="Pfam" id="PF00441"/>
    </source>
</evidence>
<dbReference type="InterPro" id="IPR009100">
    <property type="entry name" value="AcylCoA_DH/oxidase_NM_dom_sf"/>
</dbReference>
<evidence type="ECO:0000256" key="2">
    <source>
        <dbReference type="ARBA" id="ARBA00022630"/>
    </source>
</evidence>
<dbReference type="RefSeq" id="WP_378063694.1">
    <property type="nucleotide sequence ID" value="NZ_JBHSXS010000021.1"/>
</dbReference>
<dbReference type="InterPro" id="IPR052161">
    <property type="entry name" value="Mycobact_Acyl-CoA_DH"/>
</dbReference>
<dbReference type="InterPro" id="IPR009075">
    <property type="entry name" value="AcylCo_DH/oxidase_C"/>
</dbReference>
<keyword evidence="9" id="KW-1185">Reference proteome</keyword>
<dbReference type="Pfam" id="PF02770">
    <property type="entry name" value="Acyl-CoA_dh_M"/>
    <property type="match status" value="1"/>
</dbReference>
<proteinExistence type="inferred from homology"/>
<keyword evidence="4 5" id="KW-0560">Oxidoreductase</keyword>
<dbReference type="InterPro" id="IPR006091">
    <property type="entry name" value="Acyl-CoA_Oxase/DH_mid-dom"/>
</dbReference>
<dbReference type="InterPro" id="IPR046373">
    <property type="entry name" value="Acyl-CoA_Oxase/DH_mid-dom_sf"/>
</dbReference>
<name>A0ABW2CSJ7_9ACTN</name>
<dbReference type="Gene3D" id="2.40.110.10">
    <property type="entry name" value="Butyryl-CoA Dehydrogenase, subunit A, domain 2"/>
    <property type="match status" value="1"/>
</dbReference>
<feature type="non-terminal residue" evidence="8">
    <location>
        <position position="1"/>
    </location>
</feature>
<dbReference type="Pfam" id="PF00441">
    <property type="entry name" value="Acyl-CoA_dh_1"/>
    <property type="match status" value="1"/>
</dbReference>